<accession>A0A2H3D8H1</accession>
<dbReference type="OrthoDB" id="5337378at2759"/>
<dbReference type="EMBL" id="KZ293661">
    <property type="protein sequence ID" value="PBK91519.1"/>
    <property type="molecule type" value="Genomic_DNA"/>
</dbReference>
<dbReference type="AlphaFoldDB" id="A0A2H3D8H1"/>
<sequence length="53" mass="6036">MSRGPNGICFSHVTYDTHSFGMTMLETASNIVVPEEWVNTRRLVKDIETDFMA</sequence>
<evidence type="ECO:0000313" key="2">
    <source>
        <dbReference type="Proteomes" id="UP000217790"/>
    </source>
</evidence>
<keyword evidence="2" id="KW-1185">Reference proteome</keyword>
<evidence type="ECO:0000313" key="1">
    <source>
        <dbReference type="EMBL" id="PBK91519.1"/>
    </source>
</evidence>
<organism evidence="1 2">
    <name type="scientific">Armillaria gallica</name>
    <name type="common">Bulbous honey fungus</name>
    <name type="synonym">Armillaria bulbosa</name>
    <dbReference type="NCBI Taxonomy" id="47427"/>
    <lineage>
        <taxon>Eukaryota</taxon>
        <taxon>Fungi</taxon>
        <taxon>Dikarya</taxon>
        <taxon>Basidiomycota</taxon>
        <taxon>Agaricomycotina</taxon>
        <taxon>Agaricomycetes</taxon>
        <taxon>Agaricomycetidae</taxon>
        <taxon>Agaricales</taxon>
        <taxon>Marasmiineae</taxon>
        <taxon>Physalacriaceae</taxon>
        <taxon>Armillaria</taxon>
    </lineage>
</organism>
<name>A0A2H3D8H1_ARMGA</name>
<gene>
    <name evidence="1" type="ORF">ARMGADRAFT_1013925</name>
</gene>
<proteinExistence type="predicted"/>
<dbReference type="InParanoid" id="A0A2H3D8H1"/>
<reference evidence="2" key="1">
    <citation type="journal article" date="2017" name="Nat. Ecol. Evol.">
        <title>Genome expansion and lineage-specific genetic innovations in the forest pathogenic fungi Armillaria.</title>
        <authorList>
            <person name="Sipos G."/>
            <person name="Prasanna A.N."/>
            <person name="Walter M.C."/>
            <person name="O'Connor E."/>
            <person name="Balint B."/>
            <person name="Krizsan K."/>
            <person name="Kiss B."/>
            <person name="Hess J."/>
            <person name="Varga T."/>
            <person name="Slot J."/>
            <person name="Riley R."/>
            <person name="Boka B."/>
            <person name="Rigling D."/>
            <person name="Barry K."/>
            <person name="Lee J."/>
            <person name="Mihaltcheva S."/>
            <person name="LaButti K."/>
            <person name="Lipzen A."/>
            <person name="Waldron R."/>
            <person name="Moloney N.M."/>
            <person name="Sperisen C."/>
            <person name="Kredics L."/>
            <person name="Vagvoelgyi C."/>
            <person name="Patrignani A."/>
            <person name="Fitzpatrick D."/>
            <person name="Nagy I."/>
            <person name="Doyle S."/>
            <person name="Anderson J.B."/>
            <person name="Grigoriev I.V."/>
            <person name="Gueldener U."/>
            <person name="Muensterkoetter M."/>
            <person name="Nagy L.G."/>
        </authorList>
    </citation>
    <scope>NUCLEOTIDE SEQUENCE [LARGE SCALE GENOMIC DNA]</scope>
    <source>
        <strain evidence="2">Ar21-2</strain>
    </source>
</reference>
<dbReference type="Proteomes" id="UP000217790">
    <property type="component" value="Unassembled WGS sequence"/>
</dbReference>
<protein>
    <submittedName>
        <fullName evidence="1">Uncharacterized protein</fullName>
    </submittedName>
</protein>